<reference evidence="1 2" key="1">
    <citation type="submission" date="2018-08" db="EMBL/GenBank/DDBJ databases">
        <title>A genome reference for cultivated species of the human gut microbiota.</title>
        <authorList>
            <person name="Zou Y."/>
            <person name="Xue W."/>
            <person name="Luo G."/>
        </authorList>
    </citation>
    <scope>NUCLEOTIDE SEQUENCE [LARGE SCALE GENOMIC DNA]</scope>
    <source>
        <strain evidence="1 2">AF12-50</strain>
    </source>
</reference>
<sequence length="140" mass="16429">MKELNVFDLDNDKMFSRKALRKILRPDEDNLYQSDVWQLIETFGLPKPLYRYADNEVYDDNENTYSKAVEHFFSKFHQECVEKSTEGDVQYRLLSCGGNICAAMFVCEDGIIQESFCFWIDVFSLPDDFNWSLGALELFC</sequence>
<accession>A0AA92TZJ2</accession>
<dbReference type="AlphaFoldDB" id="A0AA92TZJ2"/>
<dbReference type="Proteomes" id="UP000283785">
    <property type="component" value="Unassembled WGS sequence"/>
</dbReference>
<name>A0AA92TZJ2_9BACT</name>
<organism evidence="1 2">
    <name type="scientific">Segatella copri</name>
    <dbReference type="NCBI Taxonomy" id="165179"/>
    <lineage>
        <taxon>Bacteria</taxon>
        <taxon>Pseudomonadati</taxon>
        <taxon>Bacteroidota</taxon>
        <taxon>Bacteroidia</taxon>
        <taxon>Bacteroidales</taxon>
        <taxon>Prevotellaceae</taxon>
        <taxon>Segatella</taxon>
    </lineage>
</organism>
<dbReference type="RefSeq" id="WP_118062969.1">
    <property type="nucleotide sequence ID" value="NZ_QSAG01000001.1"/>
</dbReference>
<dbReference type="EMBL" id="QSAG01000001">
    <property type="protein sequence ID" value="RGW45013.1"/>
    <property type="molecule type" value="Genomic_DNA"/>
</dbReference>
<evidence type="ECO:0000313" key="1">
    <source>
        <dbReference type="EMBL" id="RGW45013.1"/>
    </source>
</evidence>
<evidence type="ECO:0000313" key="2">
    <source>
        <dbReference type="Proteomes" id="UP000283785"/>
    </source>
</evidence>
<gene>
    <name evidence="1" type="ORF">DWV76_00405</name>
</gene>
<proteinExistence type="predicted"/>
<comment type="caution">
    <text evidence="1">The sequence shown here is derived from an EMBL/GenBank/DDBJ whole genome shotgun (WGS) entry which is preliminary data.</text>
</comment>
<protein>
    <submittedName>
        <fullName evidence="1">Uncharacterized protein</fullName>
    </submittedName>
</protein>